<keyword evidence="2" id="KW-1185">Reference proteome</keyword>
<dbReference type="Proteomes" id="UP000821845">
    <property type="component" value="Chromosome 2"/>
</dbReference>
<name>A0ACB7T111_HYAAI</name>
<reference evidence="1" key="1">
    <citation type="submission" date="2020-05" db="EMBL/GenBank/DDBJ databases">
        <title>Large-scale comparative analyses of tick genomes elucidate their genetic diversity and vector capacities.</title>
        <authorList>
            <person name="Jia N."/>
            <person name="Wang J."/>
            <person name="Shi W."/>
            <person name="Du L."/>
            <person name="Sun Y."/>
            <person name="Zhan W."/>
            <person name="Jiang J."/>
            <person name="Wang Q."/>
            <person name="Zhang B."/>
            <person name="Ji P."/>
            <person name="Sakyi L.B."/>
            <person name="Cui X."/>
            <person name="Yuan T."/>
            <person name="Jiang B."/>
            <person name="Yang W."/>
            <person name="Lam T.T.-Y."/>
            <person name="Chang Q."/>
            <person name="Ding S."/>
            <person name="Wang X."/>
            <person name="Zhu J."/>
            <person name="Ruan X."/>
            <person name="Zhao L."/>
            <person name="Wei J."/>
            <person name="Que T."/>
            <person name="Du C."/>
            <person name="Cheng J."/>
            <person name="Dai P."/>
            <person name="Han X."/>
            <person name="Huang E."/>
            <person name="Gao Y."/>
            <person name="Liu J."/>
            <person name="Shao H."/>
            <person name="Ye R."/>
            <person name="Li L."/>
            <person name="Wei W."/>
            <person name="Wang X."/>
            <person name="Wang C."/>
            <person name="Yang T."/>
            <person name="Huo Q."/>
            <person name="Li W."/>
            <person name="Guo W."/>
            <person name="Chen H."/>
            <person name="Zhou L."/>
            <person name="Ni X."/>
            <person name="Tian J."/>
            <person name="Zhou Y."/>
            <person name="Sheng Y."/>
            <person name="Liu T."/>
            <person name="Pan Y."/>
            <person name="Xia L."/>
            <person name="Li J."/>
            <person name="Zhao F."/>
            <person name="Cao W."/>
        </authorList>
    </citation>
    <scope>NUCLEOTIDE SEQUENCE</scope>
    <source>
        <strain evidence="1">Hyas-2018</strain>
    </source>
</reference>
<proteinExistence type="predicted"/>
<organism evidence="1 2">
    <name type="scientific">Hyalomma asiaticum</name>
    <name type="common">Tick</name>
    <dbReference type="NCBI Taxonomy" id="266040"/>
    <lineage>
        <taxon>Eukaryota</taxon>
        <taxon>Metazoa</taxon>
        <taxon>Ecdysozoa</taxon>
        <taxon>Arthropoda</taxon>
        <taxon>Chelicerata</taxon>
        <taxon>Arachnida</taxon>
        <taxon>Acari</taxon>
        <taxon>Parasitiformes</taxon>
        <taxon>Ixodida</taxon>
        <taxon>Ixodoidea</taxon>
        <taxon>Ixodidae</taxon>
        <taxon>Hyalomminae</taxon>
        <taxon>Hyalomma</taxon>
    </lineage>
</organism>
<sequence length="212" mass="23815">MHALVACAPGVIDAAGRASMMIRCLWEQGSRPPVRLIAESASCAMPRPSAASVQRRFLNQQGKPNQLEPARRDDYPQVLPFCLSADPAKRVPVHRRLRGASRSVRGELSWLVVAGSDARSPSRFAFPRRRPIEQQQALPVLARNAILPPRLRTATTRRRHRFDPVSSFCFLYFLLLSLVFSHGKRLGFTATAADRSRVFLRTCCRRSALVER</sequence>
<evidence type="ECO:0000313" key="2">
    <source>
        <dbReference type="Proteomes" id="UP000821845"/>
    </source>
</evidence>
<dbReference type="EMBL" id="CM023482">
    <property type="protein sequence ID" value="KAH6939082.1"/>
    <property type="molecule type" value="Genomic_DNA"/>
</dbReference>
<protein>
    <submittedName>
        <fullName evidence="1">Uncharacterized protein</fullName>
    </submittedName>
</protein>
<accession>A0ACB7T111</accession>
<gene>
    <name evidence="1" type="ORF">HPB50_015724</name>
</gene>
<evidence type="ECO:0000313" key="1">
    <source>
        <dbReference type="EMBL" id="KAH6939082.1"/>
    </source>
</evidence>
<comment type="caution">
    <text evidence="1">The sequence shown here is derived from an EMBL/GenBank/DDBJ whole genome shotgun (WGS) entry which is preliminary data.</text>
</comment>